<dbReference type="Proteomes" id="UP001401887">
    <property type="component" value="Unassembled WGS sequence"/>
</dbReference>
<feature type="transmembrane region" description="Helical" evidence="1">
    <location>
        <begin position="91"/>
        <end position="113"/>
    </location>
</feature>
<feature type="transmembrane region" description="Helical" evidence="1">
    <location>
        <begin position="51"/>
        <end position="71"/>
    </location>
</feature>
<keyword evidence="3" id="KW-1185">Reference proteome</keyword>
<proteinExistence type="predicted"/>
<evidence type="ECO:0000313" key="2">
    <source>
        <dbReference type="EMBL" id="GAA5512382.1"/>
    </source>
</evidence>
<dbReference type="EMBL" id="BAABRP010000002">
    <property type="protein sequence ID" value="GAA5512382.1"/>
    <property type="molecule type" value="Genomic_DNA"/>
</dbReference>
<accession>A0ABP9W4U1</accession>
<keyword evidence="1" id="KW-1133">Transmembrane helix</keyword>
<name>A0ABP9W4U1_9DEIO</name>
<reference evidence="2 3" key="1">
    <citation type="submission" date="2024-02" db="EMBL/GenBank/DDBJ databases">
        <title>Deinococcus carri NBRC 110142.</title>
        <authorList>
            <person name="Ichikawa N."/>
            <person name="Katano-Makiyama Y."/>
            <person name="Hidaka K."/>
        </authorList>
    </citation>
    <scope>NUCLEOTIDE SEQUENCE [LARGE SCALE GENOMIC DNA]</scope>
    <source>
        <strain evidence="2 3">NBRC 110142</strain>
    </source>
</reference>
<sequence>MPKQQHKPAHLTTLEFPSPEAAWGFAQQALEMGHRVDLPARVNLFPVGMHLAVWVGALIGGAVLGLLGALAENFMLGLPRLGPIFAAPTGAPTVLFAFLGGSVGALTGGLLTLRLAAMAAEARAGDERATHVETGQPIQPVLVEALGERERLAHLAMEWGGYPLPASSEPRRGEHV</sequence>
<evidence type="ECO:0008006" key="4">
    <source>
        <dbReference type="Google" id="ProtNLM"/>
    </source>
</evidence>
<comment type="caution">
    <text evidence="2">The sequence shown here is derived from an EMBL/GenBank/DDBJ whole genome shotgun (WGS) entry which is preliminary data.</text>
</comment>
<evidence type="ECO:0000313" key="3">
    <source>
        <dbReference type="Proteomes" id="UP001401887"/>
    </source>
</evidence>
<evidence type="ECO:0000256" key="1">
    <source>
        <dbReference type="SAM" id="Phobius"/>
    </source>
</evidence>
<organism evidence="2 3">
    <name type="scientific">Deinococcus carri</name>
    <dbReference type="NCBI Taxonomy" id="1211323"/>
    <lineage>
        <taxon>Bacteria</taxon>
        <taxon>Thermotogati</taxon>
        <taxon>Deinococcota</taxon>
        <taxon>Deinococci</taxon>
        <taxon>Deinococcales</taxon>
        <taxon>Deinococcaceae</taxon>
        <taxon>Deinococcus</taxon>
    </lineage>
</organism>
<keyword evidence="1" id="KW-0472">Membrane</keyword>
<protein>
    <recommendedName>
        <fullName evidence="4">DUF3341 domain-containing protein</fullName>
    </recommendedName>
</protein>
<dbReference type="RefSeq" id="WP_345462144.1">
    <property type="nucleotide sequence ID" value="NZ_BAABRP010000002.1"/>
</dbReference>
<gene>
    <name evidence="2" type="ORF">Dcar01_01096</name>
</gene>
<keyword evidence="1" id="KW-0812">Transmembrane</keyword>